<accession>A0A380JWC5</accession>
<name>A0A380JWC5_STRDY</name>
<dbReference type="InterPro" id="IPR019096">
    <property type="entry name" value="YopX_protein"/>
</dbReference>
<gene>
    <name evidence="2" type="ORF">NCTC4670_01653</name>
</gene>
<evidence type="ECO:0000259" key="1">
    <source>
        <dbReference type="Pfam" id="PF09643"/>
    </source>
</evidence>
<dbReference type="EMBL" id="UHFG01000004">
    <property type="protein sequence ID" value="SUN50774.1"/>
    <property type="molecule type" value="Genomic_DNA"/>
</dbReference>
<dbReference type="RefSeq" id="WP_115246466.1">
    <property type="nucleotide sequence ID" value="NZ_UHFG01000004.1"/>
</dbReference>
<sequence length="143" mass="16549">MILKYRAFNKKAKKMYGVDGFKSSERKIYRCSLADDEFRSGRLETFHFVEDNLDDYILMQSTGLFDKNGVEVFDGDVVNAYDTDRDDGQIYKTTNLIGVVTYHENAFCLKQGNVLTDLWVHSEEFEVIGNIYQNSDLLESVEE</sequence>
<dbReference type="Pfam" id="PF09643">
    <property type="entry name" value="YopX"/>
    <property type="match status" value="1"/>
</dbReference>
<dbReference type="InterPro" id="IPR023385">
    <property type="entry name" value="YopX-like_C"/>
</dbReference>
<proteinExistence type="predicted"/>
<dbReference type="InterPro" id="IPR010024">
    <property type="entry name" value="CHP16711"/>
</dbReference>
<reference evidence="2 3" key="1">
    <citation type="submission" date="2018-06" db="EMBL/GenBank/DDBJ databases">
        <authorList>
            <consortium name="Pathogen Informatics"/>
            <person name="Doyle S."/>
        </authorList>
    </citation>
    <scope>NUCLEOTIDE SEQUENCE [LARGE SCALE GENOMIC DNA]</scope>
    <source>
        <strain evidence="2 3">NCTC4670</strain>
    </source>
</reference>
<evidence type="ECO:0000313" key="3">
    <source>
        <dbReference type="Proteomes" id="UP000254797"/>
    </source>
</evidence>
<dbReference type="AlphaFoldDB" id="A0A380JWC5"/>
<feature type="domain" description="YopX protein" evidence="1">
    <location>
        <begin position="4"/>
        <end position="139"/>
    </location>
</feature>
<dbReference type="Gene3D" id="2.30.30.290">
    <property type="entry name" value="YopX-like domains"/>
    <property type="match status" value="1"/>
</dbReference>
<dbReference type="Proteomes" id="UP000254797">
    <property type="component" value="Unassembled WGS sequence"/>
</dbReference>
<organism evidence="2 3">
    <name type="scientific">Streptococcus dysgalactiae subsp. dysgalactiae</name>
    <dbReference type="NCBI Taxonomy" id="99822"/>
    <lineage>
        <taxon>Bacteria</taxon>
        <taxon>Bacillati</taxon>
        <taxon>Bacillota</taxon>
        <taxon>Bacilli</taxon>
        <taxon>Lactobacillales</taxon>
        <taxon>Streptococcaceae</taxon>
        <taxon>Streptococcus</taxon>
    </lineage>
</organism>
<dbReference type="SUPFAM" id="SSF159006">
    <property type="entry name" value="YopX-like"/>
    <property type="match status" value="1"/>
</dbReference>
<protein>
    <submittedName>
        <fullName evidence="2">Phage protein</fullName>
    </submittedName>
</protein>
<evidence type="ECO:0000313" key="2">
    <source>
        <dbReference type="EMBL" id="SUN50774.1"/>
    </source>
</evidence>
<dbReference type="NCBIfam" id="TIGR01671">
    <property type="entry name" value="phage_TIGR01671"/>
    <property type="match status" value="1"/>
</dbReference>